<sequence>MHAKMAALPRNAKGALLALLDGALVVLSYWAAVSLRMSDPWAAPVLGAGLPALGVALSAGVALWWALRIHSIKVTTSGGRSLLRVFGWCACVSLVTTLANAALGLGLPRTVPLVMGALMLGGAPAARLLAQSLLLAGHARASVPVAVYGAGAAGVQMVSALQASHEYRPVALVDDNPALHGVVVSGLEVVGADALGALVARGAVRRVIVAIPSLGAAARRRLIGRLDALGVPVEALPSYVEMVGAGTLREALRPVALEDLLGREAVALDMPAIRAAYRGRSVLVSGAGGSIGSELCRQAITAGAARLVLLERSEYALYAIERELAPLADGAGCALVPALGDVADGRACEGLLRAHGVETVLHAAAYKHVPIVEGNEAAGVRNNALGTRAFAEAAARAGVGRFVLVSTDKAVRPPNVMGATKRMAEIAVQDLQRRTRGTVFSMVRFGNVLGSSGSVIPLFRAQIEKGGPVTLTDPGVTRYFMTIPEAARLVMLAGTFAEGGEVFVLDMGAPVRIHDLARQMIELSGLTVRDADRPDGDIAIEVTGLRPGEKLHEELLIDADTLATPHPKILRAQEGCPPGPVVAGVLSRLEGAAGRGDAAALRAELSRLVDGFAAPRRAAA</sequence>
<keyword evidence="5" id="KW-1185">Reference proteome</keyword>
<gene>
    <name evidence="4" type="ORF">BCF33_2021</name>
</gene>
<feature type="domain" description="Polysaccharide biosynthesis protein CapD-like" evidence="3">
    <location>
        <begin position="282"/>
        <end position="573"/>
    </location>
</feature>
<dbReference type="InterPro" id="IPR036291">
    <property type="entry name" value="NAD(P)-bd_dom_sf"/>
</dbReference>
<keyword evidence="2" id="KW-0812">Transmembrane</keyword>
<comment type="caution">
    <text evidence="4">The sequence shown here is derived from an EMBL/GenBank/DDBJ whole genome shotgun (WGS) entry which is preliminary data.</text>
</comment>
<comment type="similarity">
    <text evidence="1">Belongs to the polysaccharide synthase family.</text>
</comment>
<dbReference type="SUPFAM" id="SSF51735">
    <property type="entry name" value="NAD(P)-binding Rossmann-fold domains"/>
    <property type="match status" value="1"/>
</dbReference>
<evidence type="ECO:0000313" key="4">
    <source>
        <dbReference type="EMBL" id="PRY93155.1"/>
    </source>
</evidence>
<evidence type="ECO:0000256" key="1">
    <source>
        <dbReference type="ARBA" id="ARBA00007430"/>
    </source>
</evidence>
<keyword evidence="2" id="KW-0472">Membrane</keyword>
<dbReference type="InterPro" id="IPR003869">
    <property type="entry name" value="Polysac_CapD-like"/>
</dbReference>
<reference evidence="4 5" key="1">
    <citation type="submission" date="2018-03" db="EMBL/GenBank/DDBJ databases">
        <title>Genomic Encyclopedia of Archaeal and Bacterial Type Strains, Phase II (KMG-II): from individual species to whole genera.</title>
        <authorList>
            <person name="Goeker M."/>
        </authorList>
    </citation>
    <scope>NUCLEOTIDE SEQUENCE [LARGE SCALE GENOMIC DNA]</scope>
    <source>
        <strain evidence="4 5">DSM 29318</strain>
    </source>
</reference>
<protein>
    <submittedName>
        <fullName evidence="4">FlaA1/EpsC-like NDP-sugar epimerase</fullName>
    </submittedName>
</protein>
<keyword evidence="2" id="KW-1133">Transmembrane helix</keyword>
<name>A0A2T0X2N2_9RHOB</name>
<dbReference type="Pfam" id="PF02719">
    <property type="entry name" value="Polysacc_synt_2"/>
    <property type="match status" value="1"/>
</dbReference>
<feature type="transmembrane region" description="Helical" evidence="2">
    <location>
        <begin position="85"/>
        <end position="105"/>
    </location>
</feature>
<feature type="transmembrane region" description="Helical" evidence="2">
    <location>
        <begin position="45"/>
        <end position="65"/>
    </location>
</feature>
<dbReference type="PANTHER" id="PTHR43318:SF1">
    <property type="entry name" value="POLYSACCHARIDE BIOSYNTHESIS PROTEIN EPSC-RELATED"/>
    <property type="match status" value="1"/>
</dbReference>
<feature type="transmembrane region" description="Helical" evidence="2">
    <location>
        <begin position="12"/>
        <end position="33"/>
    </location>
</feature>
<accession>A0A2T0X2N2</accession>
<dbReference type="OrthoDB" id="9803111at2"/>
<dbReference type="InterPro" id="IPR029063">
    <property type="entry name" value="SAM-dependent_MTases_sf"/>
</dbReference>
<dbReference type="CDD" id="cd05237">
    <property type="entry name" value="UDP_invert_4-6DH_SDR_e"/>
    <property type="match status" value="1"/>
</dbReference>
<dbReference type="RefSeq" id="WP_106160771.1">
    <property type="nucleotide sequence ID" value="NZ_PVTT01000002.1"/>
</dbReference>
<dbReference type="Gene3D" id="3.40.50.720">
    <property type="entry name" value="NAD(P)-binding Rossmann-like Domain"/>
    <property type="match status" value="2"/>
</dbReference>
<dbReference type="InterPro" id="IPR051203">
    <property type="entry name" value="Polysaccharide_Synthase-Rel"/>
</dbReference>
<dbReference type="EMBL" id="PVTT01000002">
    <property type="protein sequence ID" value="PRY93155.1"/>
    <property type="molecule type" value="Genomic_DNA"/>
</dbReference>
<evidence type="ECO:0000259" key="3">
    <source>
        <dbReference type="Pfam" id="PF02719"/>
    </source>
</evidence>
<dbReference type="Proteomes" id="UP000238801">
    <property type="component" value="Unassembled WGS sequence"/>
</dbReference>
<dbReference type="PANTHER" id="PTHR43318">
    <property type="entry name" value="UDP-N-ACETYLGLUCOSAMINE 4,6-DEHYDRATASE"/>
    <property type="match status" value="1"/>
</dbReference>
<proteinExistence type="inferred from homology"/>
<organism evidence="4 5">
    <name type="scientific">Hasllibacter halocynthiae</name>
    <dbReference type="NCBI Taxonomy" id="595589"/>
    <lineage>
        <taxon>Bacteria</taxon>
        <taxon>Pseudomonadati</taxon>
        <taxon>Pseudomonadota</taxon>
        <taxon>Alphaproteobacteria</taxon>
        <taxon>Rhodobacterales</taxon>
        <taxon>Roseobacteraceae</taxon>
        <taxon>Hasllibacter</taxon>
    </lineage>
</organism>
<dbReference type="SUPFAM" id="SSF53335">
    <property type="entry name" value="S-adenosyl-L-methionine-dependent methyltransferases"/>
    <property type="match status" value="1"/>
</dbReference>
<evidence type="ECO:0000256" key="2">
    <source>
        <dbReference type="SAM" id="Phobius"/>
    </source>
</evidence>
<evidence type="ECO:0000313" key="5">
    <source>
        <dbReference type="Proteomes" id="UP000238801"/>
    </source>
</evidence>
<dbReference type="AlphaFoldDB" id="A0A2T0X2N2"/>